<feature type="region of interest" description="Disordered" evidence="1">
    <location>
        <begin position="147"/>
        <end position="179"/>
    </location>
</feature>
<protein>
    <submittedName>
        <fullName evidence="2">Uncharacterized protein</fullName>
    </submittedName>
</protein>
<organism evidence="2 3">
    <name type="scientific">Delftia tsuruhatensis</name>
    <dbReference type="NCBI Taxonomy" id="180282"/>
    <lineage>
        <taxon>Bacteria</taxon>
        <taxon>Pseudomonadati</taxon>
        <taxon>Pseudomonadota</taxon>
        <taxon>Betaproteobacteria</taxon>
        <taxon>Burkholderiales</taxon>
        <taxon>Comamonadaceae</taxon>
        <taxon>Delftia</taxon>
    </lineage>
</organism>
<proteinExistence type="predicted"/>
<dbReference type="Proteomes" id="UP000095607">
    <property type="component" value="Chromosome"/>
</dbReference>
<evidence type="ECO:0000313" key="2">
    <source>
        <dbReference type="EMBL" id="AOU99916.1"/>
    </source>
</evidence>
<evidence type="ECO:0000313" key="3">
    <source>
        <dbReference type="Proteomes" id="UP000095607"/>
    </source>
</evidence>
<accession>A0ABM6DYC5</accession>
<gene>
    <name evidence="2" type="ORF">BI380_00375</name>
</gene>
<evidence type="ECO:0000256" key="1">
    <source>
        <dbReference type="SAM" id="MobiDB-lite"/>
    </source>
</evidence>
<name>A0ABM6DYC5_9BURK</name>
<dbReference type="EMBL" id="CP017420">
    <property type="protein sequence ID" value="AOU99916.1"/>
    <property type="molecule type" value="Genomic_DNA"/>
</dbReference>
<keyword evidence="3" id="KW-1185">Reference proteome</keyword>
<reference evidence="2 3" key="1">
    <citation type="submission" date="2016-09" db="EMBL/GenBank/DDBJ databases">
        <title>Complete genome sequence of Deltia acidovorans CM13 isolated from murine proximal colonic tissue.</title>
        <authorList>
            <person name="Saffarian A."/>
        </authorList>
    </citation>
    <scope>NUCLEOTIDE SEQUENCE [LARGE SCALE GENOMIC DNA]</scope>
    <source>
        <strain evidence="2 3">CM13</strain>
    </source>
</reference>
<sequence>MNHCADSVVSALAGTAPAPGIVSNARQFSRSLISPALQLGEQIEGCGVWRALSGSGASLGGGTVGGDVVGEVAAQPTSSSTGSISVSCGAGQFLPDLGVDGADVVTVLILQNSISLRCLARGRGRRLSLAGQLGAGLGRIALAAKPRQGLPGQERRQHQGQRLPGVGLQPGHHGLASQS</sequence>